<evidence type="ECO:0000313" key="1">
    <source>
        <dbReference type="EMBL" id="MED3563458.1"/>
    </source>
</evidence>
<comment type="caution">
    <text evidence="1">The sequence shown here is derived from an EMBL/GenBank/DDBJ whole genome shotgun (WGS) entry which is preliminary data.</text>
</comment>
<dbReference type="RefSeq" id="WP_327968507.1">
    <property type="nucleotide sequence ID" value="NZ_JARMQG010000177.1"/>
</dbReference>
<organism evidence="1 2">
    <name type="scientific">Bacillus xiapuensis</name>
    <dbReference type="NCBI Taxonomy" id="2014075"/>
    <lineage>
        <taxon>Bacteria</taxon>
        <taxon>Bacillati</taxon>
        <taxon>Bacillota</taxon>
        <taxon>Bacilli</taxon>
        <taxon>Bacillales</taxon>
        <taxon>Bacillaceae</taxon>
        <taxon>Bacillus</taxon>
    </lineage>
</organism>
<gene>
    <name evidence="1" type="ORF">P4447_13550</name>
</gene>
<protein>
    <recommendedName>
        <fullName evidence="3">Phage protein</fullName>
    </recommendedName>
</protein>
<sequence>MKLYEVTNGYIGDSYLRIIVAADDDRARELASNEFKENARNKSYEKDLETRKRLRLDTSSVKEFNYLDNYWTDLEVVCLSEDVSKEYVGEVDE</sequence>
<evidence type="ECO:0008006" key="3">
    <source>
        <dbReference type="Google" id="ProtNLM"/>
    </source>
</evidence>
<reference evidence="1 2" key="1">
    <citation type="submission" date="2023-03" db="EMBL/GenBank/DDBJ databases">
        <title>Bacillus Genome Sequencing.</title>
        <authorList>
            <person name="Dunlap C."/>
        </authorList>
    </citation>
    <scope>NUCLEOTIDE SEQUENCE [LARGE SCALE GENOMIC DNA]</scope>
    <source>
        <strain evidence="1 2">B-14544</strain>
    </source>
</reference>
<dbReference type="Proteomes" id="UP001330749">
    <property type="component" value="Unassembled WGS sequence"/>
</dbReference>
<name>A0ABU6NB56_9BACI</name>
<proteinExistence type="predicted"/>
<evidence type="ECO:0000313" key="2">
    <source>
        <dbReference type="Proteomes" id="UP001330749"/>
    </source>
</evidence>
<dbReference type="EMBL" id="JARMQG010000177">
    <property type="protein sequence ID" value="MED3563458.1"/>
    <property type="molecule type" value="Genomic_DNA"/>
</dbReference>
<keyword evidence="2" id="KW-1185">Reference proteome</keyword>
<accession>A0ABU6NB56</accession>